<organism evidence="1 2">
    <name type="scientific">Solanum verrucosum</name>
    <dbReference type="NCBI Taxonomy" id="315347"/>
    <lineage>
        <taxon>Eukaryota</taxon>
        <taxon>Viridiplantae</taxon>
        <taxon>Streptophyta</taxon>
        <taxon>Embryophyta</taxon>
        <taxon>Tracheophyta</taxon>
        <taxon>Spermatophyta</taxon>
        <taxon>Magnoliopsida</taxon>
        <taxon>eudicotyledons</taxon>
        <taxon>Gunneridae</taxon>
        <taxon>Pentapetalae</taxon>
        <taxon>asterids</taxon>
        <taxon>lamiids</taxon>
        <taxon>Solanales</taxon>
        <taxon>Solanaceae</taxon>
        <taxon>Solanoideae</taxon>
        <taxon>Solaneae</taxon>
        <taxon>Solanum</taxon>
    </lineage>
</organism>
<name>A0AAF0UNH3_SOLVR</name>
<dbReference type="Proteomes" id="UP001234989">
    <property type="component" value="Chromosome 9"/>
</dbReference>
<evidence type="ECO:0000313" key="1">
    <source>
        <dbReference type="EMBL" id="WMV48374.1"/>
    </source>
</evidence>
<dbReference type="EMBL" id="CP133620">
    <property type="protein sequence ID" value="WMV48374.1"/>
    <property type="molecule type" value="Genomic_DNA"/>
</dbReference>
<dbReference type="AlphaFoldDB" id="A0AAF0UNH3"/>
<keyword evidence="2" id="KW-1185">Reference proteome</keyword>
<sequence length="62" mass="7270">MEKIAHELLKCGRPFLWVIRKGKDGYKMEDKLSCKDKLEKKGKIVSWYSQVDVLNTLLLVVF</sequence>
<evidence type="ECO:0000313" key="2">
    <source>
        <dbReference type="Proteomes" id="UP001234989"/>
    </source>
</evidence>
<reference evidence="1" key="1">
    <citation type="submission" date="2023-08" db="EMBL/GenBank/DDBJ databases">
        <title>A de novo genome assembly of Solanum verrucosum Schlechtendal, a Mexican diploid species geographically isolated from the other diploid A-genome species in potato relatives.</title>
        <authorList>
            <person name="Hosaka K."/>
        </authorList>
    </citation>
    <scope>NUCLEOTIDE SEQUENCE</scope>
    <source>
        <tissue evidence="1">Young leaves</tissue>
    </source>
</reference>
<proteinExistence type="predicted"/>
<dbReference type="SUPFAM" id="SSF53756">
    <property type="entry name" value="UDP-Glycosyltransferase/glycogen phosphorylase"/>
    <property type="match status" value="1"/>
</dbReference>
<protein>
    <submittedName>
        <fullName evidence="1">Uncharacterized protein</fullName>
    </submittedName>
</protein>
<gene>
    <name evidence="1" type="ORF">MTR67_041759</name>
</gene>
<dbReference type="Gene3D" id="3.40.50.2000">
    <property type="entry name" value="Glycogen Phosphorylase B"/>
    <property type="match status" value="1"/>
</dbReference>
<accession>A0AAF0UNH3</accession>